<keyword evidence="5" id="KW-1185">Reference proteome</keyword>
<feature type="domain" description="Dystroglycan-type cadherin-like" evidence="3">
    <location>
        <begin position="748"/>
        <end position="838"/>
    </location>
</feature>
<name>A0A344TRL5_9BACT</name>
<evidence type="ECO:0000313" key="5">
    <source>
        <dbReference type="Proteomes" id="UP000251993"/>
    </source>
</evidence>
<dbReference type="Pfam" id="PF02449">
    <property type="entry name" value="Glyco_hydro_42"/>
    <property type="match status" value="1"/>
</dbReference>
<dbReference type="GO" id="GO:0005975">
    <property type="term" value="P:carbohydrate metabolic process"/>
    <property type="evidence" value="ECO:0007669"/>
    <property type="project" value="InterPro"/>
</dbReference>
<dbReference type="PANTHER" id="PTHR21559">
    <property type="entry name" value="DYSTROGLYCAN-RELATED"/>
    <property type="match status" value="1"/>
</dbReference>
<dbReference type="InterPro" id="IPR013783">
    <property type="entry name" value="Ig-like_fold"/>
</dbReference>
<dbReference type="GO" id="GO:0043236">
    <property type="term" value="F:laminin binding"/>
    <property type="evidence" value="ECO:0007669"/>
    <property type="project" value="TreeGrafter"/>
</dbReference>
<dbReference type="AlphaFoldDB" id="A0A344TRL5"/>
<keyword evidence="2" id="KW-0326">Glycosidase</keyword>
<dbReference type="GO" id="GO:0005509">
    <property type="term" value="F:calcium ion binding"/>
    <property type="evidence" value="ECO:0007669"/>
    <property type="project" value="InterPro"/>
</dbReference>
<reference evidence="4 5" key="1">
    <citation type="submission" date="2018-07" db="EMBL/GenBank/DDBJ databases">
        <title>Genome sequencing of Runella.</title>
        <authorList>
            <person name="Baek M.-G."/>
            <person name="Yi H."/>
        </authorList>
    </citation>
    <scope>NUCLEOTIDE SEQUENCE [LARGE SCALE GENOMIC DNA]</scope>
    <source>
        <strain evidence="4 5">HYN0085</strain>
    </source>
</reference>
<dbReference type="SUPFAM" id="SSF51445">
    <property type="entry name" value="(Trans)glycosidases"/>
    <property type="match status" value="1"/>
</dbReference>
<gene>
    <name evidence="4" type="ORF">DR864_27845</name>
</gene>
<dbReference type="InterPro" id="IPR015919">
    <property type="entry name" value="Cadherin-like_sf"/>
</dbReference>
<evidence type="ECO:0000313" key="4">
    <source>
        <dbReference type="EMBL" id="AXE21286.1"/>
    </source>
</evidence>
<accession>A0A344TRL5</accession>
<feature type="domain" description="Dystroglycan-type cadherin-like" evidence="3">
    <location>
        <begin position="654"/>
        <end position="746"/>
    </location>
</feature>
<keyword evidence="1" id="KW-0378">Hydrolase</keyword>
<dbReference type="InterPro" id="IPR006644">
    <property type="entry name" value="Cadg"/>
</dbReference>
<dbReference type="KEGG" id="run:DR864_27845"/>
<dbReference type="RefSeq" id="WP_114070047.1">
    <property type="nucleotide sequence ID" value="NZ_CP030850.1"/>
</dbReference>
<dbReference type="PANTHER" id="PTHR21559:SF21">
    <property type="entry name" value="DYSTROGLYCAN 1"/>
    <property type="match status" value="1"/>
</dbReference>
<evidence type="ECO:0000256" key="1">
    <source>
        <dbReference type="ARBA" id="ARBA00022801"/>
    </source>
</evidence>
<dbReference type="Gene3D" id="3.20.20.80">
    <property type="entry name" value="Glycosidases"/>
    <property type="match status" value="1"/>
</dbReference>
<dbReference type="OrthoDB" id="900954at2"/>
<dbReference type="InterPro" id="IPR017853">
    <property type="entry name" value="GH"/>
</dbReference>
<evidence type="ECO:0000259" key="3">
    <source>
        <dbReference type="SMART" id="SM00736"/>
    </source>
</evidence>
<protein>
    <recommendedName>
        <fullName evidence="3">Dystroglycan-type cadherin-like domain-containing protein</fullName>
    </recommendedName>
</protein>
<dbReference type="GO" id="GO:0004565">
    <property type="term" value="F:beta-galactosidase activity"/>
    <property type="evidence" value="ECO:0007669"/>
    <property type="project" value="InterPro"/>
</dbReference>
<organism evidence="4 5">
    <name type="scientific">Runella rosea</name>
    <dbReference type="NCBI Taxonomy" id="2259595"/>
    <lineage>
        <taxon>Bacteria</taxon>
        <taxon>Pseudomonadati</taxon>
        <taxon>Bacteroidota</taxon>
        <taxon>Cytophagia</taxon>
        <taxon>Cytophagales</taxon>
        <taxon>Spirosomataceae</taxon>
        <taxon>Runella</taxon>
    </lineage>
</organism>
<dbReference type="Proteomes" id="UP000251993">
    <property type="component" value="Chromosome"/>
</dbReference>
<dbReference type="InterPro" id="IPR013529">
    <property type="entry name" value="Glyco_hydro_42_N"/>
</dbReference>
<dbReference type="EMBL" id="CP030850">
    <property type="protein sequence ID" value="AXE21286.1"/>
    <property type="molecule type" value="Genomic_DNA"/>
</dbReference>
<feature type="domain" description="Dystroglycan-type cadherin-like" evidence="3">
    <location>
        <begin position="473"/>
        <end position="564"/>
    </location>
</feature>
<dbReference type="SMART" id="SM00736">
    <property type="entry name" value="CADG"/>
    <property type="match status" value="3"/>
</dbReference>
<proteinExistence type="predicted"/>
<dbReference type="SUPFAM" id="SSF49313">
    <property type="entry name" value="Cadherin-like"/>
    <property type="match status" value="4"/>
</dbReference>
<dbReference type="GO" id="GO:0009341">
    <property type="term" value="C:beta-galactosidase complex"/>
    <property type="evidence" value="ECO:0007669"/>
    <property type="project" value="InterPro"/>
</dbReference>
<dbReference type="GO" id="GO:0016011">
    <property type="term" value="C:dystroglycan complex"/>
    <property type="evidence" value="ECO:0007669"/>
    <property type="project" value="TreeGrafter"/>
</dbReference>
<sequence length="1032" mass="116644">MLSLILMIVYNETKTLKTLLFLGFLVLSVALKAQNADTQRYVGLQLLNLDPRPEAGMDVIEASIANGCNLVALTIQWDEVYKDNTSPPDWRQYDRQIEYIAKTNAKIALRIIVGRLYYRLDGYWTARETMKDDLGRPLSGVYGRTCFSFSHQPTVAKSQNFIKEVCQRYNAYQNQGKILYVSFGNLSTQELGYPHETNFEGGKQYLAGFDYSDSSLDSFRVWAEKRYKRINKLNYHWGTKYASFKTLMPPGTAYNPYPTYRKKSGKDWYLFSHSQLQNYIDGTINGIKQVNPQYKIVNEYGAVTADFSAMLISYSFKTLDAKTDGTKVHNDPYYNHRWVTDVIRSNRPANKWTANEVFYTSQTPTDLLRRQFNECFEHGSKIVTLVAAAPEPGAMRLIQEMAGRWINTPLSEIKPQYSISYTLTEALDSTMKNVEKRWVEKVGSNPQPVHIELVEDILSEEYWKPLSVNLPPIIANQITDRASKPRKAYSYTLPKDAFTDPDGDIVKIEALEKPQWLNLNNGVLSGNVPDVIGDYKVTLRATDDEGATALMSFNLKVTNINVKPIVKRPVPDFETSLQKLVFYQFQPDHFDDPDGVIVRVQASGLRPWMTYTSKEFSAYPQEQGTFTVNLRAYDDDSAFVETSFKIKVLNIPPVAKQQLPEKVIARGKAFRFKISPNLFSDPDGEIVRVGAAKLPAWLTFNGTELRGTPPELATYRVGIRAYDNGGDSVEIPFVIKVDVQGAQNSPPLARYTLPNVQMFATQKFTYRVPDSLFYDTNGYVDRIEAPNLPSWLSFRNNEISGVALQAGTYTVTVRAIDDDETATNVTFKIEVRYANISFELIQAGKIGERRFIGPLSNGDVLQEATIPGKITIYANCEVPAKRVLLKLTGPYQREITAERFPFALFDETTGFSPIAGSYTLEASAFNDSLQVSAATIRFTIKTTQPLTDWQVYPNPFSNVCNVKLPDLLDINTLSFKLIALSGQEIMMNKRQITIVDKVAYVNLSDTQVAGGIYILQVFENETLLKGIKIVKQ</sequence>
<evidence type="ECO:0000256" key="2">
    <source>
        <dbReference type="ARBA" id="ARBA00023295"/>
    </source>
</evidence>
<dbReference type="Pfam" id="PF05345">
    <property type="entry name" value="He_PIG"/>
    <property type="match status" value="3"/>
</dbReference>
<dbReference type="Gene3D" id="2.60.40.10">
    <property type="entry name" value="Immunoglobulins"/>
    <property type="match status" value="4"/>
</dbReference>